<dbReference type="GO" id="GO:0004650">
    <property type="term" value="F:polygalacturonase activity"/>
    <property type="evidence" value="ECO:0007669"/>
    <property type="project" value="InterPro"/>
</dbReference>
<feature type="chain" id="PRO_5020816390" evidence="5">
    <location>
        <begin position="35"/>
        <end position="472"/>
    </location>
</feature>
<keyword evidence="7" id="KW-1185">Reference proteome</keyword>
<dbReference type="InterPro" id="IPR012334">
    <property type="entry name" value="Pectin_lyas_fold"/>
</dbReference>
<organism evidence="6 7">
    <name type="scientific">Pedobacter changchengzhani</name>
    <dbReference type="NCBI Taxonomy" id="2529274"/>
    <lineage>
        <taxon>Bacteria</taxon>
        <taxon>Pseudomonadati</taxon>
        <taxon>Bacteroidota</taxon>
        <taxon>Sphingobacteriia</taxon>
        <taxon>Sphingobacteriales</taxon>
        <taxon>Sphingobacteriaceae</taxon>
        <taxon>Pedobacter</taxon>
    </lineage>
</organism>
<dbReference type="InterPro" id="IPR000743">
    <property type="entry name" value="Glyco_hydro_28"/>
</dbReference>
<keyword evidence="5" id="KW-0732">Signal</keyword>
<dbReference type="SUPFAM" id="SSF51126">
    <property type="entry name" value="Pectin lyase-like"/>
    <property type="match status" value="1"/>
</dbReference>
<accession>A0A4R5MKY2</accession>
<proteinExistence type="inferred from homology"/>
<dbReference type="Pfam" id="PF00295">
    <property type="entry name" value="Glyco_hydro_28"/>
    <property type="match status" value="1"/>
</dbReference>
<evidence type="ECO:0000256" key="1">
    <source>
        <dbReference type="ARBA" id="ARBA00008834"/>
    </source>
</evidence>
<feature type="signal peptide" evidence="5">
    <location>
        <begin position="1"/>
        <end position="34"/>
    </location>
</feature>
<dbReference type="RefSeq" id="WP_133262487.1">
    <property type="nucleotide sequence ID" value="NZ_SJCY01000005.1"/>
</dbReference>
<comment type="similarity">
    <text evidence="1 4">Belongs to the glycosyl hydrolase 28 family.</text>
</comment>
<evidence type="ECO:0000313" key="6">
    <source>
        <dbReference type="EMBL" id="TDG36242.1"/>
    </source>
</evidence>
<dbReference type="Proteomes" id="UP000295668">
    <property type="component" value="Unassembled WGS sequence"/>
</dbReference>
<dbReference type="InterPro" id="IPR006626">
    <property type="entry name" value="PbH1"/>
</dbReference>
<dbReference type="EMBL" id="SJCY01000005">
    <property type="protein sequence ID" value="TDG36242.1"/>
    <property type="molecule type" value="Genomic_DNA"/>
</dbReference>
<sequence length="472" mass="52629">MKNPNKTTKILNNTLRLKKLMLMLLFCFPSVLFAKDYNISDYGAVGNGTTVNTIAIQKAIDDCTKTGGTVLISNGVFITGTIYLKDNVNLKIEAGATLKGSGDINDYTTDTYKHMYKDEFDINRCLIFAKDAQNITISGGGTVDGNAKVFPVKDDKDENRPMVFRFVACTRLKMLDIFITNTPSWATAWLYCTDIVVDRVTINSTELYTNDCLDFDGCVNVRVSNCDFSASDDCLSLQSSRKDKPCRDITITNCTFTSKWDAIRIGLLSRGNIENITVSNCVFKEIGHVGIQFELCEGGEMGNMVFNGLSMQNVRVPIYMALYQQRAAVDAPMEMAPIGKMKGFIFSNITCKFEKLRSDCPAFKEGITPKNSLIFISGLPGHKIEDVQINNMILETNGGATKKDFQNVKVPELDLKYIKNWWAGMYPFDRDSIVLPANGVYARHVKGLKLNNVVVTTRNPDERPNFVIIDGK</sequence>
<dbReference type="Gene3D" id="2.160.20.10">
    <property type="entry name" value="Single-stranded right-handed beta-helix, Pectin lyase-like"/>
    <property type="match status" value="1"/>
</dbReference>
<evidence type="ECO:0000256" key="3">
    <source>
        <dbReference type="ARBA" id="ARBA00023295"/>
    </source>
</evidence>
<dbReference type="InterPro" id="IPR011050">
    <property type="entry name" value="Pectin_lyase_fold/virulence"/>
</dbReference>
<keyword evidence="3 4" id="KW-0326">Glycosidase</keyword>
<dbReference type="SMART" id="SM00710">
    <property type="entry name" value="PbH1"/>
    <property type="match status" value="4"/>
</dbReference>
<comment type="caution">
    <text evidence="6">The sequence shown here is derived from an EMBL/GenBank/DDBJ whole genome shotgun (WGS) entry which is preliminary data.</text>
</comment>
<dbReference type="PANTHER" id="PTHR31339">
    <property type="entry name" value="PECTIN LYASE-RELATED"/>
    <property type="match status" value="1"/>
</dbReference>
<gene>
    <name evidence="6" type="ORF">EZJ43_09570</name>
</gene>
<dbReference type="AlphaFoldDB" id="A0A4R5MKY2"/>
<dbReference type="PANTHER" id="PTHR31339:SF9">
    <property type="entry name" value="PLASMIN AND FIBRONECTIN-BINDING PROTEIN A"/>
    <property type="match status" value="1"/>
</dbReference>
<evidence type="ECO:0000256" key="4">
    <source>
        <dbReference type="RuleBase" id="RU361169"/>
    </source>
</evidence>
<evidence type="ECO:0000256" key="5">
    <source>
        <dbReference type="SAM" id="SignalP"/>
    </source>
</evidence>
<dbReference type="GO" id="GO:0005975">
    <property type="term" value="P:carbohydrate metabolic process"/>
    <property type="evidence" value="ECO:0007669"/>
    <property type="project" value="InterPro"/>
</dbReference>
<evidence type="ECO:0000256" key="2">
    <source>
        <dbReference type="ARBA" id="ARBA00022801"/>
    </source>
</evidence>
<protein>
    <submittedName>
        <fullName evidence="6">Glycoside hydrolase family 28 protein</fullName>
    </submittedName>
</protein>
<evidence type="ECO:0000313" key="7">
    <source>
        <dbReference type="Proteomes" id="UP000295668"/>
    </source>
</evidence>
<name>A0A4R5MKY2_9SPHI</name>
<dbReference type="InterPro" id="IPR051801">
    <property type="entry name" value="GH28_Enzymes"/>
</dbReference>
<dbReference type="OrthoDB" id="9795222at2"/>
<keyword evidence="2 4" id="KW-0378">Hydrolase</keyword>
<reference evidence="6 7" key="1">
    <citation type="submission" date="2019-02" db="EMBL/GenBank/DDBJ databases">
        <title>Pedobacter sp. nov., a novel speices isolated from soil of pinguins habitat in Antarcitica.</title>
        <authorList>
            <person name="He R.-H."/>
        </authorList>
    </citation>
    <scope>NUCLEOTIDE SEQUENCE [LARGE SCALE GENOMIC DNA]</scope>
    <source>
        <strain evidence="6 7">E01020</strain>
    </source>
</reference>